<dbReference type="AlphaFoldDB" id="A0A2W1NRU2"/>
<dbReference type="Proteomes" id="UP000249248">
    <property type="component" value="Unassembled WGS sequence"/>
</dbReference>
<evidence type="ECO:0000256" key="1">
    <source>
        <dbReference type="ARBA" id="ARBA00008950"/>
    </source>
</evidence>
<evidence type="ECO:0000313" key="5">
    <source>
        <dbReference type="Proteomes" id="UP000249248"/>
    </source>
</evidence>
<dbReference type="RefSeq" id="WP_111061263.1">
    <property type="nucleotide sequence ID" value="NZ_JBHUCU010000007.1"/>
</dbReference>
<gene>
    <name evidence="4" type="ORF">DNU06_00570</name>
</gene>
<dbReference type="InterPro" id="IPR024654">
    <property type="entry name" value="Calcineurin-like_PHP_lpxH"/>
</dbReference>
<dbReference type="Pfam" id="PF12850">
    <property type="entry name" value="Metallophos_2"/>
    <property type="match status" value="1"/>
</dbReference>
<dbReference type="Gene3D" id="3.60.21.10">
    <property type="match status" value="1"/>
</dbReference>
<reference evidence="4 5" key="1">
    <citation type="submission" date="2018-06" db="EMBL/GenBank/DDBJ databases">
        <title>The draft genome sequence of Crocinitomix sp. SM1701.</title>
        <authorList>
            <person name="Zhang X."/>
        </authorList>
    </citation>
    <scope>NUCLEOTIDE SEQUENCE [LARGE SCALE GENOMIC DNA]</scope>
    <source>
        <strain evidence="4 5">SM1701</strain>
    </source>
</reference>
<dbReference type="InterPro" id="IPR000979">
    <property type="entry name" value="Phosphodiesterase_MJ0936/Vps29"/>
</dbReference>
<keyword evidence="5" id="KW-1185">Reference proteome</keyword>
<feature type="domain" description="Calcineurin-like phosphoesterase" evidence="3">
    <location>
        <begin position="3"/>
        <end position="150"/>
    </location>
</feature>
<dbReference type="NCBIfam" id="TIGR00040">
    <property type="entry name" value="yfcE"/>
    <property type="match status" value="1"/>
</dbReference>
<dbReference type="OrthoDB" id="9785951at2"/>
<dbReference type="SUPFAM" id="SSF56300">
    <property type="entry name" value="Metallo-dependent phosphatases"/>
    <property type="match status" value="1"/>
</dbReference>
<dbReference type="EMBL" id="QKSB01000001">
    <property type="protein sequence ID" value="PZE18362.1"/>
    <property type="molecule type" value="Genomic_DNA"/>
</dbReference>
<protein>
    <recommendedName>
        <fullName evidence="2">Phosphoesterase</fullName>
        <ecNumber evidence="2">3.1.4.-</ecNumber>
    </recommendedName>
</protein>
<proteinExistence type="inferred from homology"/>
<dbReference type="GO" id="GO:0046872">
    <property type="term" value="F:metal ion binding"/>
    <property type="evidence" value="ECO:0007669"/>
    <property type="project" value="UniProtKB-KW"/>
</dbReference>
<name>A0A2W1NRU2_9FLAO</name>
<sequence>MKKIGLLSDTHGYLDPKIYNYFKDVDEIWHAGDVGDMSVIDELEAFKPVKGVFGNIDSNKIRSAWPEHLVFECENKKVLISHIGGKPGKYRKDSYPMIKKHQPDIFVCGHSHILLVQFDKGINALWLNPGACGKYGFHKVSTLLRFEIDGDKIQNMEVIELNKRA</sequence>
<evidence type="ECO:0000313" key="4">
    <source>
        <dbReference type="EMBL" id="PZE18362.1"/>
    </source>
</evidence>
<keyword evidence="2" id="KW-0479">Metal-binding</keyword>
<organism evidence="4 5">
    <name type="scientific">Putridiphycobacter roseus</name>
    <dbReference type="NCBI Taxonomy" id="2219161"/>
    <lineage>
        <taxon>Bacteria</taxon>
        <taxon>Pseudomonadati</taxon>
        <taxon>Bacteroidota</taxon>
        <taxon>Flavobacteriia</taxon>
        <taxon>Flavobacteriales</taxon>
        <taxon>Crocinitomicaceae</taxon>
        <taxon>Putridiphycobacter</taxon>
    </lineage>
</organism>
<dbReference type="GO" id="GO:0016787">
    <property type="term" value="F:hydrolase activity"/>
    <property type="evidence" value="ECO:0007669"/>
    <property type="project" value="UniProtKB-UniRule"/>
</dbReference>
<dbReference type="EC" id="3.1.4.-" evidence="2"/>
<comment type="caution">
    <text evidence="4">The sequence shown here is derived from an EMBL/GenBank/DDBJ whole genome shotgun (WGS) entry which is preliminary data.</text>
</comment>
<accession>A0A2W1NRU2</accession>
<evidence type="ECO:0000259" key="3">
    <source>
        <dbReference type="Pfam" id="PF12850"/>
    </source>
</evidence>
<comment type="cofactor">
    <cofactor evidence="2">
        <name>a divalent metal cation</name>
        <dbReference type="ChEBI" id="CHEBI:60240"/>
    </cofactor>
</comment>
<comment type="similarity">
    <text evidence="1 2">Belongs to the metallophosphoesterase superfamily. YfcE family.</text>
</comment>
<evidence type="ECO:0000256" key="2">
    <source>
        <dbReference type="RuleBase" id="RU362039"/>
    </source>
</evidence>
<dbReference type="InterPro" id="IPR029052">
    <property type="entry name" value="Metallo-depent_PP-like"/>
</dbReference>